<evidence type="ECO:0000313" key="4">
    <source>
        <dbReference type="EMBL" id="MBU4692436.1"/>
    </source>
</evidence>
<dbReference type="GO" id="GO:0016746">
    <property type="term" value="F:acyltransferase activity"/>
    <property type="evidence" value="ECO:0007669"/>
    <property type="project" value="UniProtKB-KW"/>
</dbReference>
<dbReference type="Pfam" id="PF01553">
    <property type="entry name" value="Acyltransferase"/>
    <property type="match status" value="1"/>
</dbReference>
<dbReference type="PANTHER" id="PTHR10434:SF11">
    <property type="entry name" value="1-ACYL-SN-GLYCEROL-3-PHOSPHATE ACYLTRANSFERASE"/>
    <property type="match status" value="1"/>
</dbReference>
<dbReference type="SMART" id="SM00563">
    <property type="entry name" value="PlsC"/>
    <property type="match status" value="1"/>
</dbReference>
<gene>
    <name evidence="4" type="ORF">KQ875_02365</name>
</gene>
<dbReference type="RefSeq" id="WP_216489019.1">
    <property type="nucleotide sequence ID" value="NZ_JAHMHH010000002.1"/>
</dbReference>
<accession>A0ABS6DQH8</accession>
<sequence length="287" mass="33423">MNIKLKMILFSPLWLWRFFRIVSRSNTYRRNPTLYGAQERHDYILKRAKKLVKTLNIKLDIKGFDKLPQTAILYPNHVSNLDPLIILAALEKQNKDKSIKNKIVNFLAKQELENDWRTRIPSNFIDTFYLNRQNPREGLKTLDSFGTFIKENKSLGVIFPEGTRSHNDKLLDFKPGAFKIPKSKFVSIVPVTINNAGQALNPKRSKKLTVEVIFHDPIDPFRIQNLETHQIAHIVKTAIESKYKNQEVYVSKKSLEPKKVSNKLTYAEKRAKKQAKLEAKANKYKDF</sequence>
<name>A0ABS6DQH8_9MOLU</name>
<dbReference type="InterPro" id="IPR002123">
    <property type="entry name" value="Plipid/glycerol_acylTrfase"/>
</dbReference>
<keyword evidence="5" id="KW-1185">Reference proteome</keyword>
<dbReference type="CDD" id="cd07989">
    <property type="entry name" value="LPLAT_AGPAT-like"/>
    <property type="match status" value="1"/>
</dbReference>
<feature type="domain" description="Phospholipid/glycerol acyltransferase" evidence="3">
    <location>
        <begin position="71"/>
        <end position="196"/>
    </location>
</feature>
<evidence type="ECO:0000256" key="2">
    <source>
        <dbReference type="ARBA" id="ARBA00023315"/>
    </source>
</evidence>
<organism evidence="4 5">
    <name type="scientific">Mycoplasma zalophi</name>
    <dbReference type="NCBI Taxonomy" id="191287"/>
    <lineage>
        <taxon>Bacteria</taxon>
        <taxon>Bacillati</taxon>
        <taxon>Mycoplasmatota</taxon>
        <taxon>Mollicutes</taxon>
        <taxon>Mycoplasmataceae</taxon>
        <taxon>Mycoplasma</taxon>
    </lineage>
</organism>
<evidence type="ECO:0000256" key="1">
    <source>
        <dbReference type="ARBA" id="ARBA00022679"/>
    </source>
</evidence>
<evidence type="ECO:0000313" key="5">
    <source>
        <dbReference type="Proteomes" id="UP000718793"/>
    </source>
</evidence>
<proteinExistence type="predicted"/>
<reference evidence="4" key="1">
    <citation type="submission" date="2021-06" db="EMBL/GenBank/DDBJ databases">
        <title>Novel Mycoplasma species detected in California sea lions (Zalophus californianus) from the USA.</title>
        <authorList>
            <person name="Volokhov D.V."/>
            <person name="Furtak V.A."/>
            <person name="Zagorodnyaya T.A."/>
        </authorList>
    </citation>
    <scope>NUCLEOTIDE SEQUENCE [LARGE SCALE GENOMIC DNA]</scope>
    <source>
        <strain evidence="4">CSL 5346</strain>
    </source>
</reference>
<protein>
    <submittedName>
        <fullName evidence="4">1-acyl-sn-glycerol-3-phosphate acyltransferase</fullName>
    </submittedName>
</protein>
<keyword evidence="2 4" id="KW-0012">Acyltransferase</keyword>
<comment type="caution">
    <text evidence="4">The sequence shown here is derived from an EMBL/GenBank/DDBJ whole genome shotgun (WGS) entry which is preliminary data.</text>
</comment>
<keyword evidence="1" id="KW-0808">Transferase</keyword>
<dbReference type="PANTHER" id="PTHR10434">
    <property type="entry name" value="1-ACYL-SN-GLYCEROL-3-PHOSPHATE ACYLTRANSFERASE"/>
    <property type="match status" value="1"/>
</dbReference>
<evidence type="ECO:0000259" key="3">
    <source>
        <dbReference type="SMART" id="SM00563"/>
    </source>
</evidence>
<dbReference type="Proteomes" id="UP000718793">
    <property type="component" value="Unassembled WGS sequence"/>
</dbReference>
<dbReference type="EMBL" id="JAHMHH010000002">
    <property type="protein sequence ID" value="MBU4692436.1"/>
    <property type="molecule type" value="Genomic_DNA"/>
</dbReference>